<sequence length="70" mass="8172">MQDRLAEADRRARDLSREIRLLQFDRDYLKDTIRKRMNYLAQDEVVYVFPDAKTDSTDPHAGAATNANQD</sequence>
<evidence type="ECO:0000313" key="2">
    <source>
        <dbReference type="Proteomes" id="UP000580856"/>
    </source>
</evidence>
<keyword evidence="1" id="KW-0131">Cell cycle</keyword>
<organism evidence="1 2">
    <name type="scientific">Desulfobaculum xiamenense</name>
    <dbReference type="NCBI Taxonomy" id="995050"/>
    <lineage>
        <taxon>Bacteria</taxon>
        <taxon>Pseudomonadati</taxon>
        <taxon>Thermodesulfobacteriota</taxon>
        <taxon>Desulfovibrionia</taxon>
        <taxon>Desulfovibrionales</taxon>
        <taxon>Desulfovibrionaceae</taxon>
        <taxon>Desulfobaculum</taxon>
    </lineage>
</organism>
<proteinExistence type="predicted"/>
<dbReference type="AlphaFoldDB" id="A0A846QQE6"/>
<name>A0A846QQE6_9BACT</name>
<dbReference type="GO" id="GO:0051301">
    <property type="term" value="P:cell division"/>
    <property type="evidence" value="ECO:0007669"/>
    <property type="project" value="UniProtKB-KW"/>
</dbReference>
<dbReference type="Proteomes" id="UP000580856">
    <property type="component" value="Unassembled WGS sequence"/>
</dbReference>
<dbReference type="EMBL" id="JAATJA010000001">
    <property type="protein sequence ID" value="NJB66899.1"/>
    <property type="molecule type" value="Genomic_DNA"/>
</dbReference>
<keyword evidence="2" id="KW-1185">Reference proteome</keyword>
<protein>
    <submittedName>
        <fullName evidence="1">Cell division protein FtsB</fullName>
    </submittedName>
</protein>
<accession>A0A846QQE6</accession>
<evidence type="ECO:0000313" key="1">
    <source>
        <dbReference type="EMBL" id="NJB66899.1"/>
    </source>
</evidence>
<dbReference type="InterPro" id="IPR007060">
    <property type="entry name" value="FtsL/DivIC"/>
</dbReference>
<dbReference type="Pfam" id="PF04977">
    <property type="entry name" value="DivIC"/>
    <property type="match status" value="1"/>
</dbReference>
<reference evidence="1 2" key="1">
    <citation type="submission" date="2020-03" db="EMBL/GenBank/DDBJ databases">
        <title>Genomic Encyclopedia of Type Strains, Phase IV (KMG-IV): sequencing the most valuable type-strain genomes for metagenomic binning, comparative biology and taxonomic classification.</title>
        <authorList>
            <person name="Goeker M."/>
        </authorList>
    </citation>
    <scope>NUCLEOTIDE SEQUENCE [LARGE SCALE GENOMIC DNA]</scope>
    <source>
        <strain evidence="1 2">DSM 24233</strain>
    </source>
</reference>
<keyword evidence="1" id="KW-0132">Cell division</keyword>
<comment type="caution">
    <text evidence="1">The sequence shown here is derived from an EMBL/GenBank/DDBJ whole genome shotgun (WGS) entry which is preliminary data.</text>
</comment>
<gene>
    <name evidence="1" type="ORF">GGQ74_000539</name>
</gene>